<dbReference type="CTD" id="9809733"/>
<evidence type="ECO:0000313" key="2">
    <source>
        <dbReference type="EMBL" id="EFP01254.1"/>
    </source>
</evidence>
<dbReference type="RefSeq" id="XP_003104980.2">
    <property type="nucleotide sequence ID" value="XM_003104932.2"/>
</dbReference>
<proteinExistence type="predicted"/>
<evidence type="ECO:0000313" key="3">
    <source>
        <dbReference type="Proteomes" id="UP000008281"/>
    </source>
</evidence>
<dbReference type="HOGENOM" id="CLU_1950794_0_0_1"/>
<dbReference type="AlphaFoldDB" id="E3MFW5"/>
<dbReference type="EMBL" id="DS268442">
    <property type="protein sequence ID" value="EFP01254.1"/>
    <property type="molecule type" value="Genomic_DNA"/>
</dbReference>
<dbReference type="Proteomes" id="UP000008281">
    <property type="component" value="Unassembled WGS sequence"/>
</dbReference>
<protein>
    <submittedName>
        <fullName evidence="2">Uncharacterized protein</fullName>
    </submittedName>
</protein>
<sequence>MSNLTMSSDSQEVLQLKQLLEEARARERGHREAERSLREHFGIIRDVVNRHLAFANLMRENGEGRSATVSKRHNFAANVQNQELEQQRLQIRALQEQVTILNIDLILSRASIDQMRRQIAGEIEPMKTE</sequence>
<reference evidence="2" key="1">
    <citation type="submission" date="2007-07" db="EMBL/GenBank/DDBJ databases">
        <title>PCAP assembly of the Caenorhabditis remanei genome.</title>
        <authorList>
            <consortium name="The Caenorhabditis remanei Sequencing Consortium"/>
            <person name="Wilson R.K."/>
        </authorList>
    </citation>
    <scope>NUCLEOTIDE SEQUENCE [LARGE SCALE GENOMIC DNA]</scope>
    <source>
        <strain evidence="2">PB4641</strain>
    </source>
</reference>
<dbReference type="KEGG" id="crq:GCK72_008317"/>
<accession>E3MFW5</accession>
<evidence type="ECO:0000256" key="1">
    <source>
        <dbReference type="SAM" id="Coils"/>
    </source>
</evidence>
<gene>
    <name evidence="2" type="ORF">CRE_24418</name>
</gene>
<feature type="coiled-coil region" evidence="1">
    <location>
        <begin position="77"/>
        <end position="104"/>
    </location>
</feature>
<keyword evidence="1" id="KW-0175">Coiled coil</keyword>
<keyword evidence="3" id="KW-1185">Reference proteome</keyword>
<dbReference type="InParanoid" id="E3MFW5"/>
<name>E3MFW5_CAERE</name>
<dbReference type="GeneID" id="9809733"/>
<organism evidence="3">
    <name type="scientific">Caenorhabditis remanei</name>
    <name type="common">Caenorhabditis vulgaris</name>
    <dbReference type="NCBI Taxonomy" id="31234"/>
    <lineage>
        <taxon>Eukaryota</taxon>
        <taxon>Metazoa</taxon>
        <taxon>Ecdysozoa</taxon>
        <taxon>Nematoda</taxon>
        <taxon>Chromadorea</taxon>
        <taxon>Rhabditida</taxon>
        <taxon>Rhabditina</taxon>
        <taxon>Rhabditomorpha</taxon>
        <taxon>Rhabditoidea</taxon>
        <taxon>Rhabditidae</taxon>
        <taxon>Peloderinae</taxon>
        <taxon>Caenorhabditis</taxon>
    </lineage>
</organism>